<evidence type="ECO:0000313" key="3">
    <source>
        <dbReference type="Proteomes" id="UP000000600"/>
    </source>
</evidence>
<reference evidence="2 3" key="1">
    <citation type="journal article" date="2006" name="Nature">
        <title>Global trends of whole-genome duplications revealed by the ciliate Paramecium tetraurelia.</title>
        <authorList>
            <consortium name="Genoscope"/>
            <person name="Aury J.-M."/>
            <person name="Jaillon O."/>
            <person name="Duret L."/>
            <person name="Noel B."/>
            <person name="Jubin C."/>
            <person name="Porcel B.M."/>
            <person name="Segurens B."/>
            <person name="Daubin V."/>
            <person name="Anthouard V."/>
            <person name="Aiach N."/>
            <person name="Arnaiz O."/>
            <person name="Billaut A."/>
            <person name="Beisson J."/>
            <person name="Blanc I."/>
            <person name="Bouhouche K."/>
            <person name="Camara F."/>
            <person name="Duharcourt S."/>
            <person name="Guigo R."/>
            <person name="Gogendeau D."/>
            <person name="Katinka M."/>
            <person name="Keller A.-M."/>
            <person name="Kissmehl R."/>
            <person name="Klotz C."/>
            <person name="Koll F."/>
            <person name="Le Moue A."/>
            <person name="Lepere C."/>
            <person name="Malinsky S."/>
            <person name="Nowacki M."/>
            <person name="Nowak J.K."/>
            <person name="Plattner H."/>
            <person name="Poulain J."/>
            <person name="Ruiz F."/>
            <person name="Serrano V."/>
            <person name="Zagulski M."/>
            <person name="Dessen P."/>
            <person name="Betermier M."/>
            <person name="Weissenbach J."/>
            <person name="Scarpelli C."/>
            <person name="Schachter V."/>
            <person name="Sperling L."/>
            <person name="Meyer E."/>
            <person name="Cohen J."/>
            <person name="Wincker P."/>
        </authorList>
    </citation>
    <scope>NUCLEOTIDE SEQUENCE [LARGE SCALE GENOMIC DNA]</scope>
    <source>
        <strain evidence="2 3">Stock d4-2</strain>
    </source>
</reference>
<dbReference type="HOGENOM" id="CLU_247517_0_0_1"/>
<dbReference type="EMBL" id="CT868407">
    <property type="protein sequence ID" value="CAK81431.1"/>
    <property type="molecule type" value="Genomic_DNA"/>
</dbReference>
<name>A0DEG4_PARTE</name>
<dbReference type="GeneID" id="5034613"/>
<evidence type="ECO:0008006" key="4">
    <source>
        <dbReference type="Google" id="ProtNLM"/>
    </source>
</evidence>
<dbReference type="RefSeq" id="XP_001448828.1">
    <property type="nucleotide sequence ID" value="XM_001448791.1"/>
</dbReference>
<keyword evidence="3" id="KW-1185">Reference proteome</keyword>
<proteinExistence type="predicted"/>
<accession>A0DEG4</accession>
<feature type="compositionally biased region" description="Polar residues" evidence="1">
    <location>
        <begin position="23"/>
        <end position="36"/>
    </location>
</feature>
<dbReference type="OrthoDB" id="295492at2759"/>
<dbReference type="OMA" id="HINATRY"/>
<dbReference type="InParanoid" id="A0DEG4"/>
<feature type="region of interest" description="Disordered" evidence="1">
    <location>
        <begin position="1"/>
        <end position="41"/>
    </location>
</feature>
<gene>
    <name evidence="2" type="ORF">GSPATT00016257001</name>
</gene>
<sequence length="1526" mass="178543">MDQGKQSSKSSIKVGIQPKTFANPVQNPNMSGQLGSDQKPKSRFVQPNMANYAAMPASQKVSIKPVDMSQQSNKRNEDVNLATFLVPDGMTKEQYQQQSAVVSQNFQIVDLYPVQIKDADIKDEQDTAASQEQEEVTPYQISVYHLKAQRQNFNIVLNVKDSDDRNTRKEVNYQETEIGKFGNAAVNMIYRQKLLYLPQKSIKLEQQQGRVLPVALETLPQSQDNYKRISIKLSDQVQAILQQIKENTSQFDQVVKELSKYSVVSQVKQIVIDKSYNKILDRLTVLQQIMNQNLNKINELIQLTEIQNEKVPAVSMQNMVDFILKLPQSQSIEFQQLKYASFYTCQIMCKQLEVQEEQCTSCSQFVIQFNQGVDAVQILYDFAKLKMPKLYNKLDISNNKLNLIVLPYLEFRQKNDFILQDIQKYLIKMTEKKYFIMKTLMQEIMTKEEVEQLDQIYILNQYATYRNQIIRNPNKFNYEILKKRPLFILQQIKLQQFLQIRLFHAQLQIEDLFYKIQNLQNVYDTYVQFPNFEQQLKQVQLNKMKIQKQTLETDDQEVFRDKVVELKQDMDILFKFQNMFPSEVEGLPYGFIRIKDWIDCEIGSGLTLLRILNSKLHSIDILENQISEAEGLQLIEKSKKLIAQIQKLIDQEIPLNYYDSKLKLPSEIHNAVLEITNKYLLDDEAKQTPQRTPLQLPLATPNAQMNLLEQCSKVLERLSKARESILIKKQIIQEISTQYTSLNDYCFKYQIWEHINATRYLMTSQMFYDIISTIISVDPQKFTLDGIIKKIRDHMIYFEMNQNVQTSVYFKVHLKDGLQLLQLFKESQDEYSRLLIANSKKPGSVSIDSLINSLTNNVNNFLKIKTCTLTQQKDAILRAMPQYIGMIKEQFEDSSKAAELDQKFSEAETVLVETDSFFQKGENKLGKIYELGVEAVGQEKTKKTMSLEQFRMSLGFDSQIQILKDKAEAAHNQFLMYKEKLSLNSLPIYKNKLEQKLKEFDSLNQTILMFDKTITSIYYSSIDFLDALTELQQKIENMLSLANSSFILEGLNKQLKQQQETYGEVKKIQSGVKLHPSIEPIVLTTQEIQVNLIEMLTNMIQIITAFVEIYDGFMLFQDQINLLSEEFFQTVYRWLTFFEGKPSDRKLIYTEALAKIDVAIEKIGKFPILRVPCTKIYQTLKKVVETYQRDVNTEVMKMLSEFGQTYQTKGNKVQSFQEFQNELTYLLTPENSKEATRKALQAFFEKNKKAEQPLSRMSQFVKATQTISKDERLKSMKRLKKLQNPDEIQTQMGGGQMDQWIASCKNMTNALEMYFKNVNDNQLQPLVNYTCKIIKLSYRKNRRFCQGNEQLRSKEIYWQIFRNAQDRLQSQQILMTLLILYFVKYIIKLQLRIVFYQTKQLDCINTKKCYMTYNIPIIVVQIATDKPQSCKDICLAVLLFSAYNHNARLKNQYSIQQAEQTSSKLIAGKVKFFHHIQPFCFAQQQQKIHKPNPLYKNSTLNQCLSQQSLFYKYPILYNKWWTKYKK</sequence>
<organism evidence="2 3">
    <name type="scientific">Paramecium tetraurelia</name>
    <dbReference type="NCBI Taxonomy" id="5888"/>
    <lineage>
        <taxon>Eukaryota</taxon>
        <taxon>Sar</taxon>
        <taxon>Alveolata</taxon>
        <taxon>Ciliophora</taxon>
        <taxon>Intramacronucleata</taxon>
        <taxon>Oligohymenophorea</taxon>
        <taxon>Peniculida</taxon>
        <taxon>Parameciidae</taxon>
        <taxon>Paramecium</taxon>
    </lineage>
</organism>
<dbReference type="KEGG" id="ptm:GSPATT00016257001"/>
<dbReference type="Proteomes" id="UP000000600">
    <property type="component" value="Unassembled WGS sequence"/>
</dbReference>
<evidence type="ECO:0000256" key="1">
    <source>
        <dbReference type="SAM" id="MobiDB-lite"/>
    </source>
</evidence>
<feature type="compositionally biased region" description="Polar residues" evidence="1">
    <location>
        <begin position="1"/>
        <end position="11"/>
    </location>
</feature>
<protein>
    <recommendedName>
        <fullName evidence="4">Dynein heavy chain</fullName>
    </recommendedName>
</protein>
<evidence type="ECO:0000313" key="2">
    <source>
        <dbReference type="EMBL" id="CAK81431.1"/>
    </source>
</evidence>